<sequence>MIGRRVIAALLACVLYSSLAGCASQPLTEQRRYQKLQDGWTYRAYRKVSKESLNPLIKTYNREREKTGRSTIDESFAHALVGFSWSLALKPDFALAEAQLSERKARNVRERYLAHTTRSIAFYQKEWRQLASSESQFAKQLLADNNLTEDYDKKQAIAQLIVGSLAVMEGDAGVARSSFMTVGNYLDKPWLPTLAQSAAYIYSNKWAESARLLKSLLQEGNLPEQERAFISDLAKGADLKDSNIKASIGRYLKQEFMQSFNQDDDGFLAEIEDYMRKVKLK</sequence>
<dbReference type="EMBL" id="AP023086">
    <property type="protein sequence ID" value="BCD96527.1"/>
    <property type="molecule type" value="Genomic_DNA"/>
</dbReference>
<gene>
    <name evidence="2" type="ORF">MARGE09_P0727</name>
</gene>
<dbReference type="Proteomes" id="UP001320119">
    <property type="component" value="Chromosome"/>
</dbReference>
<dbReference type="PROSITE" id="PS51257">
    <property type="entry name" value="PROKAR_LIPOPROTEIN"/>
    <property type="match status" value="1"/>
</dbReference>
<evidence type="ECO:0000256" key="1">
    <source>
        <dbReference type="SAM" id="SignalP"/>
    </source>
</evidence>
<protein>
    <recommendedName>
        <fullName evidence="4">Lipoprotein</fullName>
    </recommendedName>
</protein>
<name>A0AAN2BJ26_9GAMM</name>
<feature type="signal peptide" evidence="1">
    <location>
        <begin position="1"/>
        <end position="23"/>
    </location>
</feature>
<dbReference type="RefSeq" id="WP_236986023.1">
    <property type="nucleotide sequence ID" value="NZ_AP023086.1"/>
</dbReference>
<feature type="chain" id="PRO_5043051985" description="Lipoprotein" evidence="1">
    <location>
        <begin position="24"/>
        <end position="281"/>
    </location>
</feature>
<proteinExistence type="predicted"/>
<reference evidence="2 3" key="1">
    <citation type="journal article" date="2022" name="IScience">
        <title>An ultrasensitive nanofiber-based assay for enzymatic hydrolysis and deep-sea microbial degradation of cellulose.</title>
        <authorList>
            <person name="Tsudome M."/>
            <person name="Tachioka M."/>
            <person name="Miyazaki M."/>
            <person name="Uchimura K."/>
            <person name="Tsuda M."/>
            <person name="Takaki Y."/>
            <person name="Deguchi S."/>
        </authorList>
    </citation>
    <scope>NUCLEOTIDE SEQUENCE [LARGE SCALE GENOMIC DNA]</scope>
    <source>
        <strain evidence="2 3">GE09</strain>
    </source>
</reference>
<organism evidence="2 3">
    <name type="scientific">Marinagarivorans cellulosilyticus</name>
    <dbReference type="NCBI Taxonomy" id="2721545"/>
    <lineage>
        <taxon>Bacteria</taxon>
        <taxon>Pseudomonadati</taxon>
        <taxon>Pseudomonadota</taxon>
        <taxon>Gammaproteobacteria</taxon>
        <taxon>Cellvibrionales</taxon>
        <taxon>Cellvibrionaceae</taxon>
        <taxon>Marinagarivorans</taxon>
    </lineage>
</organism>
<keyword evidence="3" id="KW-1185">Reference proteome</keyword>
<dbReference type="KEGG" id="marq:MARGE09_P0727"/>
<dbReference type="AlphaFoldDB" id="A0AAN2BJ26"/>
<evidence type="ECO:0008006" key="4">
    <source>
        <dbReference type="Google" id="ProtNLM"/>
    </source>
</evidence>
<evidence type="ECO:0000313" key="3">
    <source>
        <dbReference type="Proteomes" id="UP001320119"/>
    </source>
</evidence>
<accession>A0AAN2BJ26</accession>
<evidence type="ECO:0000313" key="2">
    <source>
        <dbReference type="EMBL" id="BCD96527.1"/>
    </source>
</evidence>
<keyword evidence="1" id="KW-0732">Signal</keyword>